<reference evidence="1 2" key="1">
    <citation type="submission" date="2022-04" db="EMBL/GenBank/DDBJ databases">
        <title>The arsenic-methylating capacity of Chitinophaga filiformis YT5 during chitin decomposition.</title>
        <authorList>
            <person name="Chen G."/>
            <person name="Liang Y."/>
        </authorList>
    </citation>
    <scope>NUCLEOTIDE SEQUENCE [LARGE SCALE GENOMIC DNA]</scope>
    <source>
        <strain evidence="1 2">YT5</strain>
    </source>
</reference>
<organism evidence="1 2">
    <name type="scientific">Chitinophaga filiformis</name>
    <name type="common">Myxococcus filiformis</name>
    <name type="synonym">Flexibacter filiformis</name>
    <dbReference type="NCBI Taxonomy" id="104663"/>
    <lineage>
        <taxon>Bacteria</taxon>
        <taxon>Pseudomonadati</taxon>
        <taxon>Bacteroidota</taxon>
        <taxon>Chitinophagia</taxon>
        <taxon>Chitinophagales</taxon>
        <taxon>Chitinophagaceae</taxon>
        <taxon>Chitinophaga</taxon>
    </lineage>
</organism>
<dbReference type="RefSeq" id="WP_247814798.1">
    <property type="nucleotide sequence ID" value="NZ_CP095855.1"/>
</dbReference>
<evidence type="ECO:0008006" key="3">
    <source>
        <dbReference type="Google" id="ProtNLM"/>
    </source>
</evidence>
<accession>A0ABY4IAP6</accession>
<proteinExistence type="predicted"/>
<name>A0ABY4IAP6_CHIFI</name>
<dbReference type="EMBL" id="CP095855">
    <property type="protein sequence ID" value="UPK72615.1"/>
    <property type="molecule type" value="Genomic_DNA"/>
</dbReference>
<dbReference type="PROSITE" id="PS51257">
    <property type="entry name" value="PROKAR_LIPOPROTEIN"/>
    <property type="match status" value="1"/>
</dbReference>
<keyword evidence="2" id="KW-1185">Reference proteome</keyword>
<evidence type="ECO:0000313" key="2">
    <source>
        <dbReference type="Proteomes" id="UP000830198"/>
    </source>
</evidence>
<sequence>MIKQFIAACCVVLVCACGAGKKDLAQSMKDNELVQEKTVNDYVFRLQYMPSERGAGEDTSLVYFRLNVSNGAGVPMKGTSDLSYSYGLDTLFSLVNATDTISAVDITRVANGTVNGVEYMLVFDRAKLYARPDCKLLFRDWLFTHQFISFPLKGSAIAHIDSLSLKI</sequence>
<dbReference type="Proteomes" id="UP000830198">
    <property type="component" value="Chromosome"/>
</dbReference>
<evidence type="ECO:0000313" key="1">
    <source>
        <dbReference type="EMBL" id="UPK72615.1"/>
    </source>
</evidence>
<gene>
    <name evidence="1" type="ORF">MYF79_15080</name>
</gene>
<protein>
    <recommendedName>
        <fullName evidence="3">Lipoprotein</fullName>
    </recommendedName>
</protein>